<evidence type="ECO:0000313" key="3">
    <source>
        <dbReference type="RefSeq" id="XP_015608070.2"/>
    </source>
</evidence>
<dbReference type="GO" id="GO:0016747">
    <property type="term" value="F:acyltransferase activity, transferring groups other than amino-acyl groups"/>
    <property type="evidence" value="ECO:0007669"/>
    <property type="project" value="InterPro"/>
</dbReference>
<dbReference type="InterPro" id="IPR000182">
    <property type="entry name" value="GNAT_dom"/>
</dbReference>
<sequence length="272" mass="31844">MSINRNYDCLLGINLVRNYGLYSVFDSLTCFCSVLSYKIDTIVEATMNCTRCSKRVKVQTRHVQLSEYFMPGNIFRLDCNICATFIAVKDNNNDIVAVDEIINDNIDNSWREADTRRERIIYYILCQIIYPELDTPRIDKFESLYDLADPCDKIILKWLGGKAIGFYTIKPKGTEIRVTKEKYEMHTLDTAYIRSQYRNRGFGLELLSDLVRRFPNEDIGFSRPISNGMCKVLTRFLSERKECRLHFWEVEGVGDEGRRKLIWFLLKKRISG</sequence>
<keyword evidence="2" id="KW-1185">Reference proteome</keyword>
<dbReference type="AlphaFoldDB" id="A0AAJ7CDF2"/>
<dbReference type="PANTHER" id="PTHR22442:SF10">
    <property type="entry name" value="N-ACETYLTRANSFERASE, GNAT FAMILY-RELATED"/>
    <property type="match status" value="1"/>
</dbReference>
<organism evidence="2 3">
    <name type="scientific">Cephus cinctus</name>
    <name type="common">Wheat stem sawfly</name>
    <dbReference type="NCBI Taxonomy" id="211228"/>
    <lineage>
        <taxon>Eukaryota</taxon>
        <taxon>Metazoa</taxon>
        <taxon>Ecdysozoa</taxon>
        <taxon>Arthropoda</taxon>
        <taxon>Hexapoda</taxon>
        <taxon>Insecta</taxon>
        <taxon>Pterygota</taxon>
        <taxon>Neoptera</taxon>
        <taxon>Endopterygota</taxon>
        <taxon>Hymenoptera</taxon>
        <taxon>Cephoidea</taxon>
        <taxon>Cephidae</taxon>
        <taxon>Cephus</taxon>
    </lineage>
</organism>
<evidence type="ECO:0000313" key="2">
    <source>
        <dbReference type="Proteomes" id="UP000694920"/>
    </source>
</evidence>
<dbReference type="RefSeq" id="XP_015608070.2">
    <property type="nucleotide sequence ID" value="XM_015752584.2"/>
</dbReference>
<dbReference type="Pfam" id="PF00583">
    <property type="entry name" value="Acetyltransf_1"/>
    <property type="match status" value="1"/>
</dbReference>
<dbReference type="InterPro" id="IPR016181">
    <property type="entry name" value="Acyl_CoA_acyltransferase"/>
</dbReference>
<dbReference type="SUPFAM" id="SSF55729">
    <property type="entry name" value="Acyl-CoA N-acyltransferases (Nat)"/>
    <property type="match status" value="1"/>
</dbReference>
<dbReference type="Proteomes" id="UP000694920">
    <property type="component" value="Unplaced"/>
</dbReference>
<evidence type="ECO:0000259" key="1">
    <source>
        <dbReference type="Pfam" id="PF00583"/>
    </source>
</evidence>
<dbReference type="PANTHER" id="PTHR22442">
    <property type="match status" value="1"/>
</dbReference>
<dbReference type="KEGG" id="ccin:107273929"/>
<gene>
    <name evidence="3" type="primary">LOC107273929</name>
</gene>
<dbReference type="InterPro" id="IPR029625">
    <property type="entry name" value="FAM169"/>
</dbReference>
<accession>A0AAJ7CDF2</accession>
<name>A0AAJ7CDF2_CEPCN</name>
<dbReference type="GeneID" id="107273929"/>
<protein>
    <submittedName>
        <fullName evidence="3">Soluble lamin-associated protein of 75 kDa isoform X1</fullName>
    </submittedName>
</protein>
<proteinExistence type="predicted"/>
<reference evidence="3" key="1">
    <citation type="submission" date="2025-08" db="UniProtKB">
        <authorList>
            <consortium name="RefSeq"/>
        </authorList>
    </citation>
    <scope>IDENTIFICATION</scope>
</reference>
<feature type="domain" description="N-acetyltransferase" evidence="1">
    <location>
        <begin position="137"/>
        <end position="220"/>
    </location>
</feature>